<evidence type="ECO:0000256" key="3">
    <source>
        <dbReference type="ARBA" id="ARBA00021353"/>
    </source>
</evidence>
<name>A0A427XT97_9TREE</name>
<dbReference type="InterPro" id="IPR038869">
    <property type="entry name" value="DLT1"/>
</dbReference>
<dbReference type="GO" id="GO:0016020">
    <property type="term" value="C:membrane"/>
    <property type="evidence" value="ECO:0007669"/>
    <property type="project" value="UniProtKB-SubCell"/>
</dbReference>
<dbReference type="PANTHER" id="PTHR40021:SF1">
    <property type="entry name" value="DEFECT AT LOW TEMPERATURE PROTEIN 1"/>
    <property type="match status" value="1"/>
</dbReference>
<keyword evidence="6 7" id="KW-0472">Membrane</keyword>
<organism evidence="8 9">
    <name type="scientific">Apiotrichum porosum</name>
    <dbReference type="NCBI Taxonomy" id="105984"/>
    <lineage>
        <taxon>Eukaryota</taxon>
        <taxon>Fungi</taxon>
        <taxon>Dikarya</taxon>
        <taxon>Basidiomycota</taxon>
        <taxon>Agaricomycotina</taxon>
        <taxon>Tremellomycetes</taxon>
        <taxon>Trichosporonales</taxon>
        <taxon>Trichosporonaceae</taxon>
        <taxon>Apiotrichum</taxon>
    </lineage>
</organism>
<dbReference type="PANTHER" id="PTHR40021">
    <property type="entry name" value="DEFECT AT LOW TEMPERATURE PROTEIN 1"/>
    <property type="match status" value="1"/>
</dbReference>
<comment type="caution">
    <text evidence="8">The sequence shown here is derived from an EMBL/GenBank/DDBJ whole genome shotgun (WGS) entry which is preliminary data.</text>
</comment>
<evidence type="ECO:0000256" key="5">
    <source>
        <dbReference type="ARBA" id="ARBA00022989"/>
    </source>
</evidence>
<feature type="transmembrane region" description="Helical" evidence="7">
    <location>
        <begin position="56"/>
        <end position="76"/>
    </location>
</feature>
<comment type="function">
    <text evidence="1 7">Required for growth under high-pressure and low-temperature conditions.</text>
</comment>
<evidence type="ECO:0000256" key="6">
    <source>
        <dbReference type="ARBA" id="ARBA00023136"/>
    </source>
</evidence>
<evidence type="ECO:0000256" key="2">
    <source>
        <dbReference type="ARBA" id="ARBA00005550"/>
    </source>
</evidence>
<comment type="similarity">
    <text evidence="2 7">Belongs to the DLT1 family.</text>
</comment>
<evidence type="ECO:0000313" key="9">
    <source>
        <dbReference type="Proteomes" id="UP000279236"/>
    </source>
</evidence>
<keyword evidence="9" id="KW-1185">Reference proteome</keyword>
<dbReference type="AlphaFoldDB" id="A0A427XT97"/>
<dbReference type="OrthoDB" id="337038at2759"/>
<evidence type="ECO:0000256" key="7">
    <source>
        <dbReference type="RuleBase" id="RU367100"/>
    </source>
</evidence>
<dbReference type="EMBL" id="RSCE01000006">
    <property type="protein sequence ID" value="RSH81971.1"/>
    <property type="molecule type" value="Genomic_DNA"/>
</dbReference>
<gene>
    <name evidence="7" type="primary">DLT1</name>
    <name evidence="8" type="ORF">EHS24_008171</name>
</gene>
<evidence type="ECO:0000256" key="4">
    <source>
        <dbReference type="ARBA" id="ARBA00022692"/>
    </source>
</evidence>
<comment type="caution">
    <text evidence="7">Lacks conserved residue(s) required for the propagation of feature annotation.</text>
</comment>
<protein>
    <recommendedName>
        <fullName evidence="3 7">Defect at low temperature protein 1</fullName>
    </recommendedName>
</protein>
<keyword evidence="5 7" id="KW-1133">Transmembrane helix</keyword>
<proteinExistence type="inferred from homology"/>
<keyword evidence="4 7" id="KW-0812">Transmembrane</keyword>
<dbReference type="STRING" id="105984.A0A427XT97"/>
<evidence type="ECO:0000256" key="1">
    <source>
        <dbReference type="ARBA" id="ARBA00002489"/>
    </source>
</evidence>
<dbReference type="Proteomes" id="UP000279236">
    <property type="component" value="Unassembled WGS sequence"/>
</dbReference>
<evidence type="ECO:0000313" key="8">
    <source>
        <dbReference type="EMBL" id="RSH81971.1"/>
    </source>
</evidence>
<accession>A0A427XT97</accession>
<sequence>MRAATQQRSRRRRLTSALYHASFTVFLLLLAALLVGSAWGLGEQAWRTDHQRRWNMFALIAAYVALGMISIIHMWSRVVSVKLILRTMPKPYMPIKQVDLPKKVANHIATEYSRTSVVAYISQATAAAQEGWGRLGTKWGGVHFRTYILGTVPEMRESFACKAGGRQARSAEGHPGSAVDYLDVVSLPSAQHFFQPHTDSPGEILAPKSKAPPLNTTALVDAADALADPNDRGKPNPLRIFVASYASIVDRARYARAEPTESDAAAVEKVVAFVRNLVEVKKQRRESKQ</sequence>
<comment type="subcellular location">
    <subcellularLocation>
        <location evidence="7">Membrane</location>
        <topology evidence="7">Multi-pass membrane protein</topology>
    </subcellularLocation>
</comment>
<reference evidence="8 9" key="1">
    <citation type="submission" date="2018-11" db="EMBL/GenBank/DDBJ databases">
        <title>Genome sequence of Apiotrichum porosum DSM 27194.</title>
        <authorList>
            <person name="Aliyu H."/>
            <person name="Gorte O."/>
            <person name="Ochsenreither K."/>
        </authorList>
    </citation>
    <scope>NUCLEOTIDE SEQUENCE [LARGE SCALE GENOMIC DNA]</scope>
    <source>
        <strain evidence="8 9">DSM 27194</strain>
    </source>
</reference>